<dbReference type="AlphaFoldDB" id="A0ABD5T2B2"/>
<dbReference type="Proteomes" id="UP001596274">
    <property type="component" value="Unassembled WGS sequence"/>
</dbReference>
<reference evidence="2 3" key="1">
    <citation type="journal article" date="2019" name="Int. J. Syst. Evol. Microbiol.">
        <title>The Global Catalogue of Microorganisms (GCM) 10K type strain sequencing project: providing services to taxonomists for standard genome sequencing and annotation.</title>
        <authorList>
            <consortium name="The Broad Institute Genomics Platform"/>
            <consortium name="The Broad Institute Genome Sequencing Center for Infectious Disease"/>
            <person name="Wu L."/>
            <person name="Ma J."/>
        </authorList>
    </citation>
    <scope>NUCLEOTIDE SEQUENCE [LARGE SCALE GENOMIC DNA]</scope>
    <source>
        <strain evidence="2 3">PJ61</strain>
    </source>
</reference>
<organism evidence="2 3">
    <name type="scientific">Halorubrum pallidum</name>
    <dbReference type="NCBI Taxonomy" id="1526114"/>
    <lineage>
        <taxon>Archaea</taxon>
        <taxon>Methanobacteriati</taxon>
        <taxon>Methanobacteriota</taxon>
        <taxon>Stenosarchaea group</taxon>
        <taxon>Halobacteria</taxon>
        <taxon>Halobacteriales</taxon>
        <taxon>Haloferacaceae</taxon>
        <taxon>Halorubrum</taxon>
    </lineage>
</organism>
<feature type="region of interest" description="Disordered" evidence="1">
    <location>
        <begin position="1"/>
        <end position="21"/>
    </location>
</feature>
<dbReference type="EMBL" id="JBHSWT010000009">
    <property type="protein sequence ID" value="MFC6770022.1"/>
    <property type="molecule type" value="Genomic_DNA"/>
</dbReference>
<protein>
    <submittedName>
        <fullName evidence="2">Uncharacterized protein</fullName>
    </submittedName>
</protein>
<name>A0ABD5T2B2_9EURY</name>
<keyword evidence="3" id="KW-1185">Reference proteome</keyword>
<evidence type="ECO:0000256" key="1">
    <source>
        <dbReference type="SAM" id="MobiDB-lite"/>
    </source>
</evidence>
<sequence length="116" mass="13006">MTPVATPDGETSDTRQSGRVCVDPRGPHFYVETGSFEGELPLGMPDVLFDLVHRALTEKFGDLNNVSWASHIEPHTAFASATWDMNAERPSHSVEVEVDDKDDEWYTSAAHDYPWQ</sequence>
<proteinExistence type="predicted"/>
<gene>
    <name evidence="2" type="ORF">ACFQDD_00530</name>
</gene>
<evidence type="ECO:0000313" key="2">
    <source>
        <dbReference type="EMBL" id="MFC6770022.1"/>
    </source>
</evidence>
<comment type="caution">
    <text evidence="2">The sequence shown here is derived from an EMBL/GenBank/DDBJ whole genome shotgun (WGS) entry which is preliminary data.</text>
</comment>
<evidence type="ECO:0000313" key="3">
    <source>
        <dbReference type="Proteomes" id="UP001596274"/>
    </source>
</evidence>
<accession>A0ABD5T2B2</accession>